<organism evidence="12 13">
    <name type="scientific">Neptunomonas antarctica</name>
    <dbReference type="NCBI Taxonomy" id="619304"/>
    <lineage>
        <taxon>Bacteria</taxon>
        <taxon>Pseudomonadati</taxon>
        <taxon>Pseudomonadota</taxon>
        <taxon>Gammaproteobacteria</taxon>
        <taxon>Oceanospirillales</taxon>
        <taxon>Oceanospirillaceae</taxon>
        <taxon>Neptunomonas</taxon>
    </lineage>
</organism>
<dbReference type="InterPro" id="IPR013986">
    <property type="entry name" value="DExx_box_DNA_helicase_dom_sf"/>
</dbReference>
<evidence type="ECO:0000313" key="13">
    <source>
        <dbReference type="Proteomes" id="UP000185999"/>
    </source>
</evidence>
<keyword evidence="6 10" id="KW-0269">Exonuclease</keyword>
<evidence type="ECO:0000256" key="5">
    <source>
        <dbReference type="ARBA" id="ARBA00022806"/>
    </source>
</evidence>
<evidence type="ECO:0000256" key="7">
    <source>
        <dbReference type="ARBA" id="ARBA00022840"/>
    </source>
</evidence>
<keyword evidence="7 10" id="KW-0067">ATP-binding</keyword>
<keyword evidence="9 10" id="KW-0234">DNA repair</keyword>
<keyword evidence="8 10" id="KW-0238">DNA-binding</keyword>
<feature type="domain" description="RecC C-terminal" evidence="11">
    <location>
        <begin position="809"/>
        <end position="1051"/>
    </location>
</feature>
<dbReference type="InterPro" id="IPR041500">
    <property type="entry name" value="RecC_C"/>
</dbReference>
<dbReference type="Gene3D" id="3.40.50.300">
    <property type="entry name" value="P-loop containing nucleotide triphosphate hydrolases"/>
    <property type="match status" value="2"/>
</dbReference>
<dbReference type="NCBIfam" id="TIGR01450">
    <property type="entry name" value="recC"/>
    <property type="match status" value="1"/>
</dbReference>
<keyword evidence="13" id="KW-1185">Reference proteome</keyword>
<name>A0A1N7NP69_9GAMM</name>
<dbReference type="OrthoDB" id="9762834at2"/>
<dbReference type="InterPro" id="IPR027417">
    <property type="entry name" value="P-loop_NTPase"/>
</dbReference>
<accession>A0A1N7NP69</accession>
<evidence type="ECO:0000259" key="11">
    <source>
        <dbReference type="Pfam" id="PF17946"/>
    </source>
</evidence>
<keyword evidence="2 10" id="KW-0547">Nucleotide-binding</keyword>
<protein>
    <recommendedName>
        <fullName evidence="10">RecBCD enzyme subunit RecC</fullName>
    </recommendedName>
    <alternativeName>
        <fullName evidence="10">Exonuclease V subunit RecC</fullName>
        <shortName evidence="10">ExoV subunit RecC</shortName>
    </alternativeName>
    <alternativeName>
        <fullName evidence="10">Helicase/nuclease RecBCD subunit RecC</fullName>
    </alternativeName>
</protein>
<evidence type="ECO:0000256" key="1">
    <source>
        <dbReference type="ARBA" id="ARBA00022722"/>
    </source>
</evidence>
<comment type="similarity">
    <text evidence="10">Belongs to the RecC family.</text>
</comment>
<evidence type="ECO:0000313" key="12">
    <source>
        <dbReference type="EMBL" id="SIT00107.1"/>
    </source>
</evidence>
<dbReference type="GO" id="GO:0000724">
    <property type="term" value="P:double-strand break repair via homologous recombination"/>
    <property type="evidence" value="ECO:0007669"/>
    <property type="project" value="UniProtKB-UniRule"/>
</dbReference>
<sequence length="1117" mass="127810">MLRIYHSNALDTLRDILVEMIKNDPQSDPFLADQILVQSPGMAQWLKLELAERLGIAANIEFPLPASFLWKVFVAALDDVPERSAYNKASMTWVLMRILPEHLNDDLFSILRQYLKQDDDPLRLYHLCAKVADLYDQYLVYRPDWIAAWEQGDDQPADDQEQRWQPVLWRAIVADTSARGLPHWHRANMYDTFISALSDKSSVLSGVPQRIFVFGISALPQNYIEALAALGEKIDVHLMLANPCRHYWGDIVDPAYLARLNRLWLSKGQDADSTYQTGHPLLASMGKLGRDYLYLIQQMELPEVGLFNDACYDLMLSALQSDILELNNRGSVLEHLHQDPDLMPISFAADDQSIQLHSAHSALREVEILQDQLLAMFNDNATLKPRDIIVMMPDVAHYAPYIDAVFGNAEQKCFLPYSISDRSAEQEIPLLSSFMQLIALNNSRFSVSEVIALLELPATLRRFGLEQEDFENIRHWIHETGIHWGLDQASREDVGSVQFEQNSWHFGMDRLFSGYALGAADTVWNDIAPYDGVGGLSAAALGQLSAFLTQLGQLKELFSGEQSLTEWIVQIHQMMDSMYLPDERDHEALELIYQALESLRETFQEVTFEGSIDVAILRDYLQEQLSSQRSSQRFLSGQINFCTLIPMRAIPFKVVCLLGMNDSDYPRSLPPMGFDLMVDHPRKGDRSRRDDDRYLFLEALLSARETLYISYVGRSIADNSKRVPSVLVSEVLEYCDQAYRIEGLALLVQQHLLLEHPLTAYSPAYFDASSERLFSYNARWAIPQAEAAQVARGQAENFIKGKLQETECEQLELEELIMFYRHPIQYFFQKRMQIYFRDDELVLSDEEPFHLEPLTDYHLRKRLLKSALRGDGLEATGQYIRQSGVLPVGKAGDIELFKRTRDIGELYEKMQPLMTGEPRRLEIKLRFPGLGKLSGSGKLSESGNCGSTEMEACDLTLQGWVNDAYQGGVLKYDVSKVSGRHRFITWIQHLATCAAGFAERTIYRGLSEQFSFKPVSAELAHQELTQLISVYREGQRLPLNWIPEPAWKWLSLREKDEDRARKDAQSRFESDRGGDGSNPYVRRVYPEWRMLESGVFAYSDQLFSEMMNYLEVDKDDN</sequence>
<dbReference type="SUPFAM" id="SSF52980">
    <property type="entry name" value="Restriction endonuclease-like"/>
    <property type="match status" value="1"/>
</dbReference>
<comment type="function">
    <text evidence="10">A helicase/nuclease that prepares dsDNA breaks (DSB) for recombinational DNA repair. Binds to DSBs and unwinds DNA via a highly rapid and processive ATP-dependent bidirectional helicase activity. Unwinds dsDNA until it encounters a Chi (crossover hotspot instigator) sequence from the 3' direction. Cuts ssDNA a few nucleotides 3' to the Chi site. The properties and activities of the enzyme are changed at Chi. The Chi-altered holoenzyme produces a long 3'-ssDNA overhang and facilitates RecA-binding to the ssDNA for homologous DNA recombination and repair. Holoenzyme degrades any linearized DNA that is unable to undergo homologous recombination. In the holoenzyme this subunit recognizes the wild-type Chi sequence, and when added to isolated RecB increases its ATP-dependent helicase processivity.</text>
</comment>
<dbReference type="GO" id="GO:0003677">
    <property type="term" value="F:DNA binding"/>
    <property type="evidence" value="ECO:0007669"/>
    <property type="project" value="UniProtKB-UniRule"/>
</dbReference>
<proteinExistence type="inferred from homology"/>
<dbReference type="Gene3D" id="1.10.10.990">
    <property type="match status" value="1"/>
</dbReference>
<keyword evidence="5 10" id="KW-0347">Helicase</keyword>
<keyword evidence="4 10" id="KW-0378">Hydrolase</keyword>
<dbReference type="CDD" id="cd22353">
    <property type="entry name" value="RecC_C-like"/>
    <property type="match status" value="1"/>
</dbReference>
<dbReference type="Gene3D" id="1.10.10.160">
    <property type="match status" value="1"/>
</dbReference>
<keyword evidence="1 10" id="KW-0540">Nuclease</keyword>
<evidence type="ECO:0000256" key="3">
    <source>
        <dbReference type="ARBA" id="ARBA00022763"/>
    </source>
</evidence>
<dbReference type="GO" id="GO:0005524">
    <property type="term" value="F:ATP binding"/>
    <property type="evidence" value="ECO:0007669"/>
    <property type="project" value="UniProtKB-UniRule"/>
</dbReference>
<evidence type="ECO:0000256" key="9">
    <source>
        <dbReference type="ARBA" id="ARBA00023204"/>
    </source>
</evidence>
<dbReference type="InterPro" id="IPR011335">
    <property type="entry name" value="Restrct_endonuc-II-like"/>
</dbReference>
<dbReference type="InterPro" id="IPR006697">
    <property type="entry name" value="RecC"/>
</dbReference>
<evidence type="ECO:0000256" key="2">
    <source>
        <dbReference type="ARBA" id="ARBA00022741"/>
    </source>
</evidence>
<reference evidence="13" key="1">
    <citation type="submission" date="2017-01" db="EMBL/GenBank/DDBJ databases">
        <authorList>
            <person name="Varghese N."/>
            <person name="Submissions S."/>
        </authorList>
    </citation>
    <scope>NUCLEOTIDE SEQUENCE [LARGE SCALE GENOMIC DNA]</scope>
    <source>
        <strain evidence="13">DSM 22306</strain>
    </source>
</reference>
<dbReference type="Proteomes" id="UP000185999">
    <property type="component" value="Unassembled WGS sequence"/>
</dbReference>
<dbReference type="HAMAP" id="MF_01486">
    <property type="entry name" value="RecC"/>
    <property type="match status" value="1"/>
</dbReference>
<evidence type="ECO:0000256" key="6">
    <source>
        <dbReference type="ARBA" id="ARBA00022839"/>
    </source>
</evidence>
<dbReference type="GO" id="GO:0008854">
    <property type="term" value="F:exodeoxyribonuclease V activity"/>
    <property type="evidence" value="ECO:0007669"/>
    <property type="project" value="InterPro"/>
</dbReference>
<dbReference type="GO" id="GO:0003678">
    <property type="term" value="F:DNA helicase activity"/>
    <property type="evidence" value="ECO:0007669"/>
    <property type="project" value="UniProtKB-UniRule"/>
</dbReference>
<gene>
    <name evidence="10" type="primary">recC</name>
    <name evidence="12" type="ORF">SAMN05421760_110106</name>
</gene>
<evidence type="ECO:0000256" key="8">
    <source>
        <dbReference type="ARBA" id="ARBA00023125"/>
    </source>
</evidence>
<dbReference type="GO" id="GO:0009338">
    <property type="term" value="C:exodeoxyribonuclease V complex"/>
    <property type="evidence" value="ECO:0007669"/>
    <property type="project" value="InterPro"/>
</dbReference>
<dbReference type="PANTHER" id="PTHR30591">
    <property type="entry name" value="RECBCD ENZYME SUBUNIT RECC"/>
    <property type="match status" value="1"/>
</dbReference>
<keyword evidence="3 10" id="KW-0227">DNA damage</keyword>
<evidence type="ECO:0000256" key="4">
    <source>
        <dbReference type="ARBA" id="ARBA00022801"/>
    </source>
</evidence>
<comment type="subunit">
    <text evidence="10">Heterotrimer of RecB, RecC and RecD. All subunits contribute to DNA-binding.</text>
</comment>
<comment type="miscellaneous">
    <text evidence="10">In the RecBCD complex, RecB has a slow 3'-5' helicase, an exonuclease activity and loads RecA onto ssDNA, RecD has a fast 5'-3' helicase activity, while RecC stimulates the ATPase and processivity of the RecB helicase and contributes to recognition of the Chi site.</text>
</comment>
<dbReference type="RefSeq" id="WP_054339934.1">
    <property type="nucleotide sequence ID" value="NZ_FTOE01000010.1"/>
</dbReference>
<dbReference type="PANTHER" id="PTHR30591:SF1">
    <property type="entry name" value="RECBCD ENZYME SUBUNIT RECC"/>
    <property type="match status" value="1"/>
</dbReference>
<dbReference type="AlphaFoldDB" id="A0A1N7NP69"/>
<dbReference type="Gene3D" id="3.40.50.10930">
    <property type="match status" value="1"/>
</dbReference>
<dbReference type="STRING" id="619304.SAMN05421760_110106"/>
<evidence type="ECO:0000256" key="10">
    <source>
        <dbReference type="HAMAP-Rule" id="MF_01486"/>
    </source>
</evidence>
<dbReference type="Pfam" id="PF17946">
    <property type="entry name" value="RecC_C"/>
    <property type="match status" value="1"/>
</dbReference>
<dbReference type="PIRSF" id="PIRSF000980">
    <property type="entry name" value="RecC"/>
    <property type="match status" value="1"/>
</dbReference>
<dbReference type="SUPFAM" id="SSF52540">
    <property type="entry name" value="P-loop containing nucleoside triphosphate hydrolases"/>
    <property type="match status" value="2"/>
</dbReference>
<dbReference type="Pfam" id="PF04257">
    <property type="entry name" value="Exonuc_V_gamma"/>
    <property type="match status" value="1"/>
</dbReference>
<dbReference type="EMBL" id="FTOE01000010">
    <property type="protein sequence ID" value="SIT00107.1"/>
    <property type="molecule type" value="Genomic_DNA"/>
</dbReference>